<dbReference type="AlphaFoldDB" id="A0A9N8HWE1"/>
<evidence type="ECO:0000313" key="2">
    <source>
        <dbReference type="Proteomes" id="UP001153069"/>
    </source>
</evidence>
<name>A0A9N8HWE1_9STRA</name>
<accession>A0A9N8HWE1</accession>
<sequence length="220" mass="24419">MFGSTKLPSDDVDKICGTWDKERMIGADKNESSSSTVSLSSLGEWSGEFFPEDEDGHQHSDSSLSVKSISSLTSVKSIGASSMTASTRLQSRANFARQKLANSQDVKRKMKVYRQDTIDARVMANDTIDTDAEVVDESLRALEGVLQTIGGTSCNSKVLKNQVRAFRRENAKTQVMTADVVQKDTQKVGECLNAMERLMVEMQYKPPRNLKQKNRKNAEI</sequence>
<dbReference type="EMBL" id="CAICTM010002190">
    <property type="protein sequence ID" value="CAB9528296.1"/>
    <property type="molecule type" value="Genomic_DNA"/>
</dbReference>
<keyword evidence="2" id="KW-1185">Reference proteome</keyword>
<reference evidence="1" key="1">
    <citation type="submission" date="2020-06" db="EMBL/GenBank/DDBJ databases">
        <authorList>
            <consortium name="Plant Systems Biology data submission"/>
        </authorList>
    </citation>
    <scope>NUCLEOTIDE SEQUENCE</scope>
    <source>
        <strain evidence="1">D6</strain>
    </source>
</reference>
<proteinExistence type="predicted"/>
<gene>
    <name evidence="1" type="ORF">SEMRO_2192_G318440.1</name>
</gene>
<evidence type="ECO:0000313" key="1">
    <source>
        <dbReference type="EMBL" id="CAB9528296.1"/>
    </source>
</evidence>
<organism evidence="1 2">
    <name type="scientific">Seminavis robusta</name>
    <dbReference type="NCBI Taxonomy" id="568900"/>
    <lineage>
        <taxon>Eukaryota</taxon>
        <taxon>Sar</taxon>
        <taxon>Stramenopiles</taxon>
        <taxon>Ochrophyta</taxon>
        <taxon>Bacillariophyta</taxon>
        <taxon>Bacillariophyceae</taxon>
        <taxon>Bacillariophycidae</taxon>
        <taxon>Naviculales</taxon>
        <taxon>Naviculaceae</taxon>
        <taxon>Seminavis</taxon>
    </lineage>
</organism>
<dbReference type="Proteomes" id="UP001153069">
    <property type="component" value="Unassembled WGS sequence"/>
</dbReference>
<protein>
    <submittedName>
        <fullName evidence="1">Uncharacterized protein</fullName>
    </submittedName>
</protein>
<comment type="caution">
    <text evidence="1">The sequence shown here is derived from an EMBL/GenBank/DDBJ whole genome shotgun (WGS) entry which is preliminary data.</text>
</comment>